<feature type="domain" description="Peptidase S9 prolyl oligopeptidase catalytic" evidence="1">
    <location>
        <begin position="481"/>
        <end position="678"/>
    </location>
</feature>
<keyword evidence="3" id="KW-0378">Hydrolase</keyword>
<dbReference type="GO" id="GO:0008236">
    <property type="term" value="F:serine-type peptidase activity"/>
    <property type="evidence" value="ECO:0007669"/>
    <property type="project" value="InterPro"/>
</dbReference>
<dbReference type="GO" id="GO:0008239">
    <property type="term" value="F:dipeptidyl-peptidase activity"/>
    <property type="evidence" value="ECO:0007669"/>
    <property type="project" value="UniProtKB-EC"/>
</dbReference>
<accession>A0A7W9MW59</accession>
<proteinExistence type="predicted"/>
<dbReference type="EMBL" id="JACHMY010000001">
    <property type="protein sequence ID" value="MBB5837932.1"/>
    <property type="molecule type" value="Genomic_DNA"/>
</dbReference>
<feature type="domain" description="Dipeptidylpeptidase IV N-terminal" evidence="2">
    <location>
        <begin position="107"/>
        <end position="373"/>
    </location>
</feature>
<dbReference type="Pfam" id="PF00930">
    <property type="entry name" value="DPPIV_N"/>
    <property type="match status" value="1"/>
</dbReference>
<dbReference type="SUPFAM" id="SSF53474">
    <property type="entry name" value="alpha/beta-Hydrolases"/>
    <property type="match status" value="1"/>
</dbReference>
<dbReference type="InterPro" id="IPR002469">
    <property type="entry name" value="Peptidase_S9B_N"/>
</dbReference>
<dbReference type="Gene3D" id="2.140.10.30">
    <property type="entry name" value="Dipeptidylpeptidase IV, N-terminal domain"/>
    <property type="match status" value="1"/>
</dbReference>
<comment type="caution">
    <text evidence="3">The sequence shown here is derived from an EMBL/GenBank/DDBJ whole genome shotgun (WGS) entry which is preliminary data.</text>
</comment>
<dbReference type="SUPFAM" id="SSF82171">
    <property type="entry name" value="DPP6 N-terminal domain-like"/>
    <property type="match status" value="1"/>
</dbReference>
<dbReference type="InterPro" id="IPR001375">
    <property type="entry name" value="Peptidase_S9_cat"/>
</dbReference>
<name>A0A7W9MW59_9ACTN</name>
<evidence type="ECO:0000259" key="2">
    <source>
        <dbReference type="Pfam" id="PF00930"/>
    </source>
</evidence>
<dbReference type="Proteomes" id="UP000549971">
    <property type="component" value="Unassembled WGS sequence"/>
</dbReference>
<protein>
    <submittedName>
        <fullName evidence="3">Dipeptidyl-peptidase-4</fullName>
        <ecNumber evidence="3">3.4.14.5</ecNumber>
    </submittedName>
</protein>
<dbReference type="InterPro" id="IPR050278">
    <property type="entry name" value="Serine_Prot_S9B/DPPIV"/>
</dbReference>
<dbReference type="Pfam" id="PF00326">
    <property type="entry name" value="Peptidase_S9"/>
    <property type="match status" value="1"/>
</dbReference>
<dbReference type="PANTHER" id="PTHR11731:SF193">
    <property type="entry name" value="DIPEPTIDYL PEPTIDASE 9"/>
    <property type="match status" value="1"/>
</dbReference>
<reference evidence="3 4" key="1">
    <citation type="submission" date="2020-08" db="EMBL/GenBank/DDBJ databases">
        <title>Sequencing the genomes of 1000 actinobacteria strains.</title>
        <authorList>
            <person name="Klenk H.-P."/>
        </authorList>
    </citation>
    <scope>NUCLEOTIDE SEQUENCE [LARGE SCALE GENOMIC DNA]</scope>
    <source>
        <strain evidence="3 4">DSM 28967</strain>
    </source>
</reference>
<dbReference type="EC" id="3.4.14.5" evidence="3"/>
<dbReference type="GO" id="GO:0006508">
    <property type="term" value="P:proteolysis"/>
    <property type="evidence" value="ECO:0007669"/>
    <property type="project" value="InterPro"/>
</dbReference>
<gene>
    <name evidence="3" type="ORF">HDA39_004666</name>
</gene>
<dbReference type="RefSeq" id="WP_184798334.1">
    <property type="nucleotide sequence ID" value="NZ_JACHMY010000001.1"/>
</dbReference>
<dbReference type="InterPro" id="IPR029058">
    <property type="entry name" value="AB_hydrolase_fold"/>
</dbReference>
<dbReference type="PANTHER" id="PTHR11731">
    <property type="entry name" value="PROTEASE FAMILY S9B,C DIPEPTIDYL-PEPTIDASE IV-RELATED"/>
    <property type="match status" value="1"/>
</dbReference>
<dbReference type="AlphaFoldDB" id="A0A7W9MW59"/>
<evidence type="ECO:0000313" key="4">
    <source>
        <dbReference type="Proteomes" id="UP000549971"/>
    </source>
</evidence>
<evidence type="ECO:0000259" key="1">
    <source>
        <dbReference type="Pfam" id="PF00326"/>
    </source>
</evidence>
<sequence>MNNYLETYPASAARTQRFSLGLPKAFVTSPDGERVLFLRTRGPEDRTSCLWILDGDEERLLVAPEQLGADGPVPEAEKIRRERTRERSSGIVSFSTDAGLTVAVFPVSGKLWHLDLLTGTLRALETPGAVVDPRLDPTGHRVAYVTDGSLHVLELADGNDRELAAADGPDIFWGLAEHVASESMNRTRGHWWSPDGTRLLATRVDQTQVQRWWIADPANPASRPREVAYPAAGTPNAVVTLHVLDLDGRRTDIDSGDFEYLPTAAWDAHGVLLSVQSRDQKTVQVLAADPTTGRTAVLHEQRDPAWVELVPGTPARTASGKLVVADDTPSTRRLLIDGRAVTPEGLQLRAVLDVTGETVLFQANDEPTERHLWLHDPTGLHQLTNSPGVHTAAGGVVTSSTETGQAFAVRRTGRQIESLAVRPALEPRITWLRAGDLQLRTALVLPSWYEPGTTLPVLMTPYAGPALQVAVRAATPLWPTAQWYAEAGFAVIIADGRGTPGRGPAWDKTVYGDTLSLPLEDQVTALHAAAEYCPDLDLTRVGITGWSYGGILSTIAVLRRPDVFHAAVAGAGPSDPRLYDTHWRERFLGHPDENAEAYDRSSPLPEAANLSRPLLLVHGLADDNVVAAHTLRLSAALLAAGRPHQVLPLSGATHMPTDEATSEGLMRHQLNFLREALGIAAPGTPPGR</sequence>
<evidence type="ECO:0000313" key="3">
    <source>
        <dbReference type="EMBL" id="MBB5837932.1"/>
    </source>
</evidence>
<organism evidence="3 4">
    <name type="scientific">Kribbella italica</name>
    <dbReference type="NCBI Taxonomy" id="1540520"/>
    <lineage>
        <taxon>Bacteria</taxon>
        <taxon>Bacillati</taxon>
        <taxon>Actinomycetota</taxon>
        <taxon>Actinomycetes</taxon>
        <taxon>Propionibacteriales</taxon>
        <taxon>Kribbellaceae</taxon>
        <taxon>Kribbella</taxon>
    </lineage>
</organism>
<dbReference type="Gene3D" id="3.40.50.1820">
    <property type="entry name" value="alpha/beta hydrolase"/>
    <property type="match status" value="1"/>
</dbReference>
<keyword evidence="4" id="KW-1185">Reference proteome</keyword>